<evidence type="ECO:0000313" key="1">
    <source>
        <dbReference type="EMBL" id="JAE31699.1"/>
    </source>
</evidence>
<proteinExistence type="predicted"/>
<reference evidence="1" key="2">
    <citation type="journal article" date="2015" name="Data Brief">
        <title>Shoot transcriptome of the giant reed, Arundo donax.</title>
        <authorList>
            <person name="Barrero R.A."/>
            <person name="Guerrero F.D."/>
            <person name="Moolhuijzen P."/>
            <person name="Goolsby J.A."/>
            <person name="Tidwell J."/>
            <person name="Bellgard S.E."/>
            <person name="Bellgard M.I."/>
        </authorList>
    </citation>
    <scope>NUCLEOTIDE SEQUENCE</scope>
    <source>
        <tissue evidence="1">Shoot tissue taken approximately 20 cm above the soil surface</tissue>
    </source>
</reference>
<sequence length="19" mass="2216">MHSFYSKKALIFLDGETLD</sequence>
<accession>A0A0A9H7C7</accession>
<dbReference type="AlphaFoldDB" id="A0A0A9H7C7"/>
<organism evidence="1">
    <name type="scientific">Arundo donax</name>
    <name type="common">Giant reed</name>
    <name type="synonym">Donax arundinaceus</name>
    <dbReference type="NCBI Taxonomy" id="35708"/>
    <lineage>
        <taxon>Eukaryota</taxon>
        <taxon>Viridiplantae</taxon>
        <taxon>Streptophyta</taxon>
        <taxon>Embryophyta</taxon>
        <taxon>Tracheophyta</taxon>
        <taxon>Spermatophyta</taxon>
        <taxon>Magnoliopsida</taxon>
        <taxon>Liliopsida</taxon>
        <taxon>Poales</taxon>
        <taxon>Poaceae</taxon>
        <taxon>PACMAD clade</taxon>
        <taxon>Arundinoideae</taxon>
        <taxon>Arundineae</taxon>
        <taxon>Arundo</taxon>
    </lineage>
</organism>
<reference evidence="1" key="1">
    <citation type="submission" date="2014-09" db="EMBL/GenBank/DDBJ databases">
        <authorList>
            <person name="Magalhaes I.L.F."/>
            <person name="Oliveira U."/>
            <person name="Santos F.R."/>
            <person name="Vidigal T.H.D.A."/>
            <person name="Brescovit A.D."/>
            <person name="Santos A.J."/>
        </authorList>
    </citation>
    <scope>NUCLEOTIDE SEQUENCE</scope>
    <source>
        <tissue evidence="1">Shoot tissue taken approximately 20 cm above the soil surface</tissue>
    </source>
</reference>
<protein>
    <submittedName>
        <fullName evidence="1">Uncharacterized protein</fullName>
    </submittedName>
</protein>
<dbReference type="EMBL" id="GBRH01166197">
    <property type="protein sequence ID" value="JAE31699.1"/>
    <property type="molecule type" value="Transcribed_RNA"/>
</dbReference>
<name>A0A0A9H7C7_ARUDO</name>